<feature type="transmembrane region" description="Helical" evidence="6">
    <location>
        <begin position="154"/>
        <end position="176"/>
    </location>
</feature>
<dbReference type="PANTHER" id="PTHR34820">
    <property type="entry name" value="INNER MEMBRANE PROTEIN YEBZ"/>
    <property type="match status" value="1"/>
</dbReference>
<evidence type="ECO:0000313" key="9">
    <source>
        <dbReference type="EMBL" id="MBD8035875.1"/>
    </source>
</evidence>
<dbReference type="Gene3D" id="2.60.40.1220">
    <property type="match status" value="1"/>
</dbReference>
<comment type="caution">
    <text evidence="9">The sequence shown here is derived from an EMBL/GenBank/DDBJ whole genome shotgun (WGS) entry which is preliminary data.</text>
</comment>
<dbReference type="Pfam" id="PF04234">
    <property type="entry name" value="CopC"/>
    <property type="match status" value="1"/>
</dbReference>
<evidence type="ECO:0000259" key="8">
    <source>
        <dbReference type="Pfam" id="PF04234"/>
    </source>
</evidence>
<feature type="signal peptide" evidence="7">
    <location>
        <begin position="1"/>
        <end position="21"/>
    </location>
</feature>
<organism evidence="9 10">
    <name type="scientific">Solibacillus faecavium</name>
    <dbReference type="NCBI Taxonomy" id="2762221"/>
    <lineage>
        <taxon>Bacteria</taxon>
        <taxon>Bacillati</taxon>
        <taxon>Bacillota</taxon>
        <taxon>Bacilli</taxon>
        <taxon>Bacillales</taxon>
        <taxon>Caryophanaceae</taxon>
        <taxon>Solibacillus</taxon>
    </lineage>
</organism>
<gene>
    <name evidence="9" type="ORF">H9635_03915</name>
</gene>
<accession>A0ABR8XVB0</accession>
<evidence type="ECO:0000256" key="5">
    <source>
        <dbReference type="SAM" id="MobiDB-lite"/>
    </source>
</evidence>
<dbReference type="EMBL" id="JACSPZ010000002">
    <property type="protein sequence ID" value="MBD8035875.1"/>
    <property type="molecule type" value="Genomic_DNA"/>
</dbReference>
<comment type="subcellular location">
    <subcellularLocation>
        <location evidence="1">Cell envelope</location>
    </subcellularLocation>
</comment>
<reference evidence="9 10" key="1">
    <citation type="submission" date="2020-08" db="EMBL/GenBank/DDBJ databases">
        <title>A Genomic Blueprint of the Chicken Gut Microbiome.</title>
        <authorList>
            <person name="Gilroy R."/>
            <person name="Ravi A."/>
            <person name="Getino M."/>
            <person name="Pursley I."/>
            <person name="Horton D.L."/>
            <person name="Alikhan N.-F."/>
            <person name="Baker D."/>
            <person name="Gharbi K."/>
            <person name="Hall N."/>
            <person name="Watson M."/>
            <person name="Adriaenssens E.M."/>
            <person name="Foster-Nyarko E."/>
            <person name="Jarju S."/>
            <person name="Secka A."/>
            <person name="Antonio M."/>
            <person name="Oren A."/>
            <person name="Chaudhuri R."/>
            <person name="La Ragione R.M."/>
            <person name="Hildebrand F."/>
            <person name="Pallen M.J."/>
        </authorList>
    </citation>
    <scope>NUCLEOTIDE SEQUENCE [LARGE SCALE GENOMIC DNA]</scope>
    <source>
        <strain evidence="9 10">A46</strain>
    </source>
</reference>
<evidence type="ECO:0000256" key="6">
    <source>
        <dbReference type="SAM" id="Phobius"/>
    </source>
</evidence>
<proteinExistence type="predicted"/>
<sequence length="181" mass="19528">MKTILLSILAALVLFVPNAAAHTYLDTTKPENGEVVVEPLQSISLTYAGKIEQGSTFKVITANGEQMETSNMTLVDGVLTGSFDNPLPNGDYTVQWNSISEDGHPLSGEFSFTVNAPETEEAEENVEQAEVEDSAQVDVSESEPVSVEDDKNNMPLLVVGGMLLAIIFISIIILLARKKTK</sequence>
<keyword evidence="3 7" id="KW-0732">Signal</keyword>
<keyword evidence="6" id="KW-0472">Membrane</keyword>
<feature type="region of interest" description="Disordered" evidence="5">
    <location>
        <begin position="127"/>
        <end position="148"/>
    </location>
</feature>
<evidence type="ECO:0000256" key="7">
    <source>
        <dbReference type="SAM" id="SignalP"/>
    </source>
</evidence>
<keyword evidence="2" id="KW-0479">Metal-binding</keyword>
<keyword evidence="4" id="KW-0186">Copper</keyword>
<dbReference type="SUPFAM" id="SSF81296">
    <property type="entry name" value="E set domains"/>
    <property type="match status" value="1"/>
</dbReference>
<dbReference type="RefSeq" id="WP_191698850.1">
    <property type="nucleotide sequence ID" value="NZ_JACSPZ010000002.1"/>
</dbReference>
<dbReference type="InterPro" id="IPR032694">
    <property type="entry name" value="CopC/D"/>
</dbReference>
<dbReference type="InterPro" id="IPR014756">
    <property type="entry name" value="Ig_E-set"/>
</dbReference>
<feature type="domain" description="CopC" evidence="8">
    <location>
        <begin position="22"/>
        <end position="114"/>
    </location>
</feature>
<name>A0ABR8XVB0_9BACL</name>
<keyword evidence="6" id="KW-0812">Transmembrane</keyword>
<evidence type="ECO:0000313" key="10">
    <source>
        <dbReference type="Proteomes" id="UP000619101"/>
    </source>
</evidence>
<dbReference type="PANTHER" id="PTHR34820:SF4">
    <property type="entry name" value="INNER MEMBRANE PROTEIN YEBZ"/>
    <property type="match status" value="1"/>
</dbReference>
<evidence type="ECO:0000256" key="2">
    <source>
        <dbReference type="ARBA" id="ARBA00022723"/>
    </source>
</evidence>
<evidence type="ECO:0000256" key="1">
    <source>
        <dbReference type="ARBA" id="ARBA00004196"/>
    </source>
</evidence>
<keyword evidence="10" id="KW-1185">Reference proteome</keyword>
<feature type="chain" id="PRO_5046273378" evidence="7">
    <location>
        <begin position="22"/>
        <end position="181"/>
    </location>
</feature>
<dbReference type="Proteomes" id="UP000619101">
    <property type="component" value="Unassembled WGS sequence"/>
</dbReference>
<evidence type="ECO:0000256" key="3">
    <source>
        <dbReference type="ARBA" id="ARBA00022729"/>
    </source>
</evidence>
<keyword evidence="6" id="KW-1133">Transmembrane helix</keyword>
<dbReference type="InterPro" id="IPR014755">
    <property type="entry name" value="Cu-Rt/internalin_Ig-like"/>
</dbReference>
<evidence type="ECO:0000256" key="4">
    <source>
        <dbReference type="ARBA" id="ARBA00023008"/>
    </source>
</evidence>
<dbReference type="InterPro" id="IPR007348">
    <property type="entry name" value="CopC_dom"/>
</dbReference>
<protein>
    <submittedName>
        <fullName evidence="9">Copper resistance protein CopC</fullName>
    </submittedName>
</protein>